<gene>
    <name evidence="2" type="ORF">PWYN_09430</name>
</gene>
<comment type="caution">
    <text evidence="2">The sequence shown here is derived from an EMBL/GenBank/DDBJ whole genome shotgun (WGS) entry which is preliminary data.</text>
</comment>
<accession>A0A098MBY1</accession>
<keyword evidence="3" id="KW-1185">Reference proteome</keyword>
<feature type="chain" id="PRO_5038345856" description="Fibronectin type-III domain-containing protein" evidence="1">
    <location>
        <begin position="26"/>
        <end position="95"/>
    </location>
</feature>
<evidence type="ECO:0000256" key="1">
    <source>
        <dbReference type="SAM" id="SignalP"/>
    </source>
</evidence>
<reference evidence="2 3" key="2">
    <citation type="submission" date="2014-10" db="EMBL/GenBank/DDBJ databases">
        <title>Comparative genomics of the Paenibacillus odorifer group.</title>
        <authorList>
            <person name="Tsai Y.-C."/>
            <person name="Martin N."/>
            <person name="Korlach J."/>
            <person name="Wiedmann M."/>
        </authorList>
    </citation>
    <scope>NUCLEOTIDE SEQUENCE [LARGE SCALE GENOMIC DNA]</scope>
    <source>
        <strain evidence="2 3">DSM 18334</strain>
    </source>
</reference>
<evidence type="ECO:0008006" key="4">
    <source>
        <dbReference type="Google" id="ProtNLM"/>
    </source>
</evidence>
<evidence type="ECO:0000313" key="2">
    <source>
        <dbReference type="EMBL" id="KGE19536.1"/>
    </source>
</evidence>
<dbReference type="EMBL" id="JQCR01000002">
    <property type="protein sequence ID" value="KGE19536.1"/>
    <property type="molecule type" value="Genomic_DNA"/>
</dbReference>
<keyword evidence="1" id="KW-0732">Signal</keyword>
<feature type="signal peptide" evidence="1">
    <location>
        <begin position="1"/>
        <end position="25"/>
    </location>
</feature>
<proteinExistence type="predicted"/>
<dbReference type="AlphaFoldDB" id="A0A098MBY1"/>
<organism evidence="2 3">
    <name type="scientific">Paenibacillus wynnii</name>
    <dbReference type="NCBI Taxonomy" id="268407"/>
    <lineage>
        <taxon>Bacteria</taxon>
        <taxon>Bacillati</taxon>
        <taxon>Bacillota</taxon>
        <taxon>Bacilli</taxon>
        <taxon>Bacillales</taxon>
        <taxon>Paenibacillaceae</taxon>
        <taxon>Paenibacillus</taxon>
    </lineage>
</organism>
<evidence type="ECO:0000313" key="3">
    <source>
        <dbReference type="Proteomes" id="UP000029734"/>
    </source>
</evidence>
<dbReference type="Proteomes" id="UP000029734">
    <property type="component" value="Unassembled WGS sequence"/>
</dbReference>
<protein>
    <recommendedName>
        <fullName evidence="4">Fibronectin type-III domain-containing protein</fullName>
    </recommendedName>
</protein>
<name>A0A098MBY1_9BACL</name>
<sequence length="95" mass="10418">MLTVKHKKWTMFLSFLVLFSSITLSPQRILASSTSSPQEPSFIDADPTVSVSGKVTWKPAVSEDSIAGYAVKLLDVNNQLLGVPMKIKHSCPITR</sequence>
<reference evidence="2 3" key="1">
    <citation type="submission" date="2014-08" db="EMBL/GenBank/DDBJ databases">
        <authorList>
            <person name="den Bakker H.C."/>
        </authorList>
    </citation>
    <scope>NUCLEOTIDE SEQUENCE [LARGE SCALE GENOMIC DNA]</scope>
    <source>
        <strain evidence="2 3">DSM 18334</strain>
    </source>
</reference>
<dbReference type="RefSeq" id="WP_036650548.1">
    <property type="nucleotide sequence ID" value="NZ_JQCR01000002.1"/>
</dbReference>